<dbReference type="InterPro" id="IPR023214">
    <property type="entry name" value="HAD_sf"/>
</dbReference>
<dbReference type="InterPro" id="IPR006357">
    <property type="entry name" value="HAD-SF_hydro_IIA"/>
</dbReference>
<evidence type="ECO:0000313" key="1">
    <source>
        <dbReference type="EMBL" id="GIF02575.1"/>
    </source>
</evidence>
<sequence>MEPRVILLDLDGTLRERGEVVPGAAQAIVELRRAGHTVRVFTNTDSRSEAALVQRVRRARIPVALGEVFTPVVAAKRLLTPDSRVLVLADPEVRDDLAGHAPPAGDPTHVIVGDCRQTLDYPGLDAAFRAVRNGAELLALQRGRYFRAADGDHLDTGAVVAAIEYASGRSARVLGKPSPDFFRLAAAAPAGRVWVVGDDRTTDILMANEAGATSVQVRTGKYADQRAAGDLPRPVHVIDSVADLPALLAAQP</sequence>
<dbReference type="Pfam" id="PF13242">
    <property type="entry name" value="Hydrolase_like"/>
    <property type="match status" value="1"/>
</dbReference>
<name>A0A919KBU0_9ACTN</name>
<organism evidence="1 2">
    <name type="scientific">Actinoplanes siamensis</name>
    <dbReference type="NCBI Taxonomy" id="1223317"/>
    <lineage>
        <taxon>Bacteria</taxon>
        <taxon>Bacillati</taxon>
        <taxon>Actinomycetota</taxon>
        <taxon>Actinomycetes</taxon>
        <taxon>Micromonosporales</taxon>
        <taxon>Micromonosporaceae</taxon>
        <taxon>Actinoplanes</taxon>
    </lineage>
</organism>
<dbReference type="GO" id="GO:0005737">
    <property type="term" value="C:cytoplasm"/>
    <property type="evidence" value="ECO:0007669"/>
    <property type="project" value="TreeGrafter"/>
</dbReference>
<dbReference type="Gene3D" id="3.40.50.1000">
    <property type="entry name" value="HAD superfamily/HAD-like"/>
    <property type="match status" value="2"/>
</dbReference>
<reference evidence="1" key="1">
    <citation type="submission" date="2021-01" db="EMBL/GenBank/DDBJ databases">
        <title>Whole genome shotgun sequence of Actinoplanes siamensis NBRC 109076.</title>
        <authorList>
            <person name="Komaki H."/>
            <person name="Tamura T."/>
        </authorList>
    </citation>
    <scope>NUCLEOTIDE SEQUENCE</scope>
    <source>
        <strain evidence="1">NBRC 109076</strain>
    </source>
</reference>
<dbReference type="SUPFAM" id="SSF56784">
    <property type="entry name" value="HAD-like"/>
    <property type="match status" value="1"/>
</dbReference>
<proteinExistence type="predicted"/>
<dbReference type="Pfam" id="PF13344">
    <property type="entry name" value="Hydrolase_6"/>
    <property type="match status" value="1"/>
</dbReference>
<comment type="caution">
    <text evidence="1">The sequence shown here is derived from an EMBL/GenBank/DDBJ whole genome shotgun (WGS) entry which is preliminary data.</text>
</comment>
<accession>A0A919KBU0</accession>
<keyword evidence="2" id="KW-1185">Reference proteome</keyword>
<dbReference type="PANTHER" id="PTHR19288">
    <property type="entry name" value="4-NITROPHENYLPHOSPHATASE-RELATED"/>
    <property type="match status" value="1"/>
</dbReference>
<keyword evidence="1" id="KW-0378">Hydrolase</keyword>
<dbReference type="EMBL" id="BOMW01000002">
    <property type="protein sequence ID" value="GIF02575.1"/>
    <property type="molecule type" value="Genomic_DNA"/>
</dbReference>
<protein>
    <submittedName>
        <fullName evidence="1">Hydrolase</fullName>
    </submittedName>
</protein>
<dbReference type="InterPro" id="IPR036412">
    <property type="entry name" value="HAD-like_sf"/>
</dbReference>
<dbReference type="AlphaFoldDB" id="A0A919KBU0"/>
<gene>
    <name evidence="1" type="ORF">Asi03nite_01130</name>
</gene>
<dbReference type="PANTHER" id="PTHR19288:SF46">
    <property type="entry name" value="HALOACID DEHALOGENASE-LIKE HYDROLASE DOMAIN-CONTAINING PROTEIN 2"/>
    <property type="match status" value="1"/>
</dbReference>
<dbReference type="GO" id="GO:0016791">
    <property type="term" value="F:phosphatase activity"/>
    <property type="evidence" value="ECO:0007669"/>
    <property type="project" value="TreeGrafter"/>
</dbReference>
<evidence type="ECO:0000313" key="2">
    <source>
        <dbReference type="Proteomes" id="UP000629619"/>
    </source>
</evidence>
<dbReference type="Proteomes" id="UP000629619">
    <property type="component" value="Unassembled WGS sequence"/>
</dbReference>